<feature type="compositionally biased region" description="Acidic residues" evidence="16">
    <location>
        <begin position="108"/>
        <end position="117"/>
    </location>
</feature>
<dbReference type="Proteomes" id="UP000192927">
    <property type="component" value="Unassembled WGS sequence"/>
</dbReference>
<evidence type="ECO:0000256" key="15">
    <source>
        <dbReference type="ARBA" id="ARBA00023326"/>
    </source>
</evidence>
<keyword evidence="15" id="KW-0624">Polysaccharide degradation</keyword>
<evidence type="ECO:0000256" key="17">
    <source>
        <dbReference type="SAM" id="Phobius"/>
    </source>
</evidence>
<keyword evidence="13" id="KW-0326">Glycosidase</keyword>
<dbReference type="Pfam" id="PF04615">
    <property type="entry name" value="Utp14"/>
    <property type="match status" value="1"/>
</dbReference>
<feature type="region of interest" description="Disordered" evidence="16">
    <location>
        <begin position="744"/>
        <end position="841"/>
    </location>
</feature>
<feature type="compositionally biased region" description="Acidic residues" evidence="16">
    <location>
        <begin position="163"/>
        <end position="186"/>
    </location>
</feature>
<dbReference type="Pfam" id="PF03639">
    <property type="entry name" value="Glyco_hydro_81"/>
    <property type="match status" value="1"/>
</dbReference>
<protein>
    <recommendedName>
        <fullName evidence="6">glucan endo-1,3-beta-D-glucosidase</fullName>
        <ecNumber evidence="6">3.2.1.39</ecNumber>
    </recommendedName>
</protein>
<evidence type="ECO:0000256" key="8">
    <source>
        <dbReference type="ARBA" id="ARBA00022801"/>
    </source>
</evidence>
<feature type="compositionally biased region" description="Polar residues" evidence="16">
    <location>
        <begin position="810"/>
        <end position="819"/>
    </location>
</feature>
<dbReference type="GO" id="GO:0071555">
    <property type="term" value="P:cell wall organization"/>
    <property type="evidence" value="ECO:0007669"/>
    <property type="project" value="UniProtKB-KW"/>
</dbReference>
<feature type="transmembrane region" description="Helical" evidence="17">
    <location>
        <begin position="2249"/>
        <end position="2269"/>
    </location>
</feature>
<feature type="compositionally biased region" description="Basic residues" evidence="16">
    <location>
        <begin position="13"/>
        <end position="22"/>
    </location>
</feature>
<evidence type="ECO:0000256" key="16">
    <source>
        <dbReference type="SAM" id="MobiDB-lite"/>
    </source>
</evidence>
<feature type="compositionally biased region" description="Polar residues" evidence="16">
    <location>
        <begin position="133"/>
        <end position="143"/>
    </location>
</feature>
<dbReference type="SUPFAM" id="SSF52518">
    <property type="entry name" value="Thiamin diphosphate-binding fold (THDP-binding)"/>
    <property type="match status" value="1"/>
</dbReference>
<evidence type="ECO:0000313" key="19">
    <source>
        <dbReference type="EMBL" id="SLM37925.1"/>
    </source>
</evidence>
<dbReference type="InterPro" id="IPR005200">
    <property type="entry name" value="Endo-beta-glucanase"/>
</dbReference>
<comment type="cofactor">
    <cofactor evidence="2">
        <name>thiamine diphosphate</name>
        <dbReference type="ChEBI" id="CHEBI:58937"/>
    </cofactor>
</comment>
<dbReference type="FunFam" id="3.40.50.920:FF:000001">
    <property type="entry name" value="Pyruvate dehydrogenase E1 beta subunit"/>
    <property type="match status" value="1"/>
</dbReference>
<evidence type="ECO:0000256" key="4">
    <source>
        <dbReference type="ARBA" id="ARBA00008170"/>
    </source>
</evidence>
<organism evidence="19 20">
    <name type="scientific">Lasallia pustulata</name>
    <dbReference type="NCBI Taxonomy" id="136370"/>
    <lineage>
        <taxon>Eukaryota</taxon>
        <taxon>Fungi</taxon>
        <taxon>Dikarya</taxon>
        <taxon>Ascomycota</taxon>
        <taxon>Pezizomycotina</taxon>
        <taxon>Lecanoromycetes</taxon>
        <taxon>OSLEUM clade</taxon>
        <taxon>Umbilicariomycetidae</taxon>
        <taxon>Umbilicariales</taxon>
        <taxon>Umbilicariaceae</taxon>
        <taxon>Lasallia</taxon>
    </lineage>
</organism>
<evidence type="ECO:0000256" key="3">
    <source>
        <dbReference type="ARBA" id="ARBA00004141"/>
    </source>
</evidence>
<comment type="catalytic activity">
    <reaction evidence="1">
        <text>Hydrolysis of (1-&gt;3)-beta-D-glucosidic linkages in (1-&gt;3)-beta-D-glucans.</text>
        <dbReference type="EC" id="3.2.1.39"/>
    </reaction>
</comment>
<keyword evidence="10" id="KW-0560">Oxidoreductase</keyword>
<dbReference type="PANTHER" id="PTHR31983:SF0">
    <property type="entry name" value="GLUCAN ENDO-1,3-BETA-D-GLUCOSIDASE 2"/>
    <property type="match status" value="1"/>
</dbReference>
<evidence type="ECO:0000256" key="14">
    <source>
        <dbReference type="ARBA" id="ARBA00023316"/>
    </source>
</evidence>
<evidence type="ECO:0000256" key="5">
    <source>
        <dbReference type="ARBA" id="ARBA00010730"/>
    </source>
</evidence>
<feature type="compositionally biased region" description="Polar residues" evidence="16">
    <location>
        <begin position="229"/>
        <end position="241"/>
    </location>
</feature>
<feature type="transmembrane region" description="Helical" evidence="17">
    <location>
        <begin position="1966"/>
        <end position="1987"/>
    </location>
</feature>
<dbReference type="Pfam" id="PF02779">
    <property type="entry name" value="Transket_pyr"/>
    <property type="match status" value="1"/>
</dbReference>
<dbReference type="GO" id="GO:0042973">
    <property type="term" value="F:glucan endo-1,3-beta-D-glucosidase activity"/>
    <property type="evidence" value="ECO:0007669"/>
    <property type="project" value="UniProtKB-EC"/>
</dbReference>
<dbReference type="GO" id="GO:0000272">
    <property type="term" value="P:polysaccharide catabolic process"/>
    <property type="evidence" value="ECO:0007669"/>
    <property type="project" value="UniProtKB-KW"/>
</dbReference>
<dbReference type="Pfam" id="PF02780">
    <property type="entry name" value="Transketolase_C"/>
    <property type="match status" value="1"/>
</dbReference>
<evidence type="ECO:0000256" key="13">
    <source>
        <dbReference type="ARBA" id="ARBA00023295"/>
    </source>
</evidence>
<dbReference type="GO" id="GO:0015369">
    <property type="term" value="F:calcium:proton antiporter activity"/>
    <property type="evidence" value="ECO:0007669"/>
    <property type="project" value="InterPro"/>
</dbReference>
<dbReference type="Gene3D" id="1.20.1420.30">
    <property type="entry name" value="NCX, central ion-binding region"/>
    <property type="match status" value="1"/>
</dbReference>
<feature type="region of interest" description="Disordered" evidence="16">
    <location>
        <begin position="655"/>
        <end position="683"/>
    </location>
</feature>
<dbReference type="InterPro" id="IPR044880">
    <property type="entry name" value="NCX_ion-bd_dom_sf"/>
</dbReference>
<dbReference type="FunFam" id="3.40.50.970:FF:000001">
    <property type="entry name" value="Pyruvate dehydrogenase E1 beta subunit"/>
    <property type="match status" value="1"/>
</dbReference>
<dbReference type="EMBL" id="FWEW01001984">
    <property type="protein sequence ID" value="SLM37925.1"/>
    <property type="molecule type" value="Genomic_DNA"/>
</dbReference>
<dbReference type="NCBIfam" id="TIGR00378">
    <property type="entry name" value="cax"/>
    <property type="match status" value="1"/>
</dbReference>
<evidence type="ECO:0000256" key="10">
    <source>
        <dbReference type="ARBA" id="ARBA00023002"/>
    </source>
</evidence>
<feature type="compositionally biased region" description="Acidic residues" evidence="16">
    <location>
        <begin position="586"/>
        <end position="595"/>
    </location>
</feature>
<name>A0A1W5D4D6_9LECA</name>
<dbReference type="Pfam" id="PF01699">
    <property type="entry name" value="Na_Ca_ex"/>
    <property type="match status" value="2"/>
</dbReference>
<feature type="transmembrane region" description="Helical" evidence="17">
    <location>
        <begin position="2122"/>
        <end position="2143"/>
    </location>
</feature>
<dbReference type="InterPro" id="IPR004798">
    <property type="entry name" value="CAX-like"/>
</dbReference>
<feature type="compositionally biased region" description="Polar residues" evidence="16">
    <location>
        <begin position="1"/>
        <end position="11"/>
    </location>
</feature>
<keyword evidence="9 17" id="KW-1133">Transmembrane helix</keyword>
<dbReference type="InterPro" id="IPR004837">
    <property type="entry name" value="NaCa_Exmemb"/>
</dbReference>
<feature type="transmembrane region" description="Helical" evidence="17">
    <location>
        <begin position="2038"/>
        <end position="2056"/>
    </location>
</feature>
<reference evidence="20" key="1">
    <citation type="submission" date="2017-03" db="EMBL/GenBank/DDBJ databases">
        <authorList>
            <person name="Sharma R."/>
            <person name="Thines M."/>
        </authorList>
    </citation>
    <scope>NUCLEOTIDE SEQUENCE [LARGE SCALE GENOMIC DNA]</scope>
</reference>
<feature type="region of interest" description="Disordered" evidence="16">
    <location>
        <begin position="566"/>
        <end position="605"/>
    </location>
</feature>
<dbReference type="InterPro" id="IPR005475">
    <property type="entry name" value="Transketolase-like_Pyr-bd"/>
</dbReference>
<dbReference type="Gene3D" id="2.70.98.30">
    <property type="entry name" value="Golgi alpha-mannosidase II, domain 4"/>
    <property type="match status" value="1"/>
</dbReference>
<feature type="transmembrane region" description="Helical" evidence="17">
    <location>
        <begin position="2188"/>
        <end position="2215"/>
    </location>
</feature>
<dbReference type="GO" id="GO:0052861">
    <property type="term" value="F:endo-1,3(4)-beta-glucanase activity"/>
    <property type="evidence" value="ECO:0007669"/>
    <property type="project" value="InterPro"/>
</dbReference>
<feature type="domain" description="Transketolase-like pyrimidine-binding" evidence="18">
    <location>
        <begin position="2310"/>
        <end position="2486"/>
    </location>
</feature>
<dbReference type="NCBIfam" id="TIGR00846">
    <property type="entry name" value="caca2"/>
    <property type="match status" value="1"/>
</dbReference>
<keyword evidence="7 17" id="KW-0812">Transmembrane</keyword>
<feature type="transmembrane region" description="Helical" evidence="17">
    <location>
        <begin position="2221"/>
        <end position="2242"/>
    </location>
</feature>
<dbReference type="SUPFAM" id="SSF52922">
    <property type="entry name" value="TK C-terminal domain-like"/>
    <property type="match status" value="1"/>
</dbReference>
<dbReference type="InterPro" id="IPR040720">
    <property type="entry name" value="GH81_C"/>
</dbReference>
<dbReference type="InterPro" id="IPR009014">
    <property type="entry name" value="Transketo_C/PFOR_II"/>
</dbReference>
<feature type="compositionally biased region" description="Basic and acidic residues" evidence="16">
    <location>
        <begin position="514"/>
        <end position="529"/>
    </location>
</feature>
<keyword evidence="12" id="KW-0119">Carbohydrate metabolism</keyword>
<keyword evidence="8" id="KW-0378">Hydrolase</keyword>
<feature type="transmembrane region" description="Helical" evidence="17">
    <location>
        <begin position="1999"/>
        <end position="2018"/>
    </location>
</feature>
<evidence type="ECO:0000256" key="1">
    <source>
        <dbReference type="ARBA" id="ARBA00000382"/>
    </source>
</evidence>
<feature type="region of interest" description="Disordered" evidence="16">
    <location>
        <begin position="1040"/>
        <end position="1062"/>
    </location>
</feature>
<dbReference type="Pfam" id="PF17652">
    <property type="entry name" value="Glyco_hydro81C"/>
    <property type="match status" value="1"/>
</dbReference>
<feature type="compositionally biased region" description="Basic and acidic residues" evidence="16">
    <location>
        <begin position="192"/>
        <end position="201"/>
    </location>
</feature>
<evidence type="ECO:0000256" key="9">
    <source>
        <dbReference type="ARBA" id="ARBA00022989"/>
    </source>
</evidence>
<feature type="region of interest" description="Disordered" evidence="16">
    <location>
        <begin position="1"/>
        <end position="249"/>
    </location>
</feature>
<feature type="transmembrane region" description="Helical" evidence="17">
    <location>
        <begin position="1935"/>
        <end position="1954"/>
    </location>
</feature>
<keyword evidence="14" id="KW-0961">Cell wall biogenesis/degradation</keyword>
<keyword evidence="11 17" id="KW-0472">Membrane</keyword>
<comment type="similarity">
    <text evidence="5">Belongs to the glycosyl hydrolase 81 family.</text>
</comment>
<dbReference type="GO" id="GO:0009986">
    <property type="term" value="C:cell surface"/>
    <property type="evidence" value="ECO:0007669"/>
    <property type="project" value="TreeGrafter"/>
</dbReference>
<feature type="region of interest" description="Disordered" evidence="16">
    <location>
        <begin position="272"/>
        <end position="294"/>
    </location>
</feature>
<dbReference type="GO" id="GO:0006091">
    <property type="term" value="P:generation of precursor metabolites and energy"/>
    <property type="evidence" value="ECO:0007669"/>
    <property type="project" value="UniProtKB-ARBA"/>
</dbReference>
<feature type="compositionally biased region" description="Basic residues" evidence="16">
    <location>
        <begin position="774"/>
        <end position="784"/>
    </location>
</feature>
<dbReference type="GO" id="GO:0016020">
    <property type="term" value="C:membrane"/>
    <property type="evidence" value="ECO:0007669"/>
    <property type="project" value="UniProtKB-SubCell"/>
</dbReference>
<evidence type="ECO:0000256" key="12">
    <source>
        <dbReference type="ARBA" id="ARBA00023277"/>
    </source>
</evidence>
<dbReference type="FunFam" id="1.20.1420.30:FF:000011">
    <property type="entry name" value="Vacuolar calcium ion transporter"/>
    <property type="match status" value="1"/>
</dbReference>
<evidence type="ECO:0000256" key="2">
    <source>
        <dbReference type="ARBA" id="ARBA00001964"/>
    </source>
</evidence>
<dbReference type="PROSITE" id="PS52008">
    <property type="entry name" value="GH81"/>
    <property type="match status" value="1"/>
</dbReference>
<comment type="similarity">
    <text evidence="4">Belongs to the Ca(2+):cation antiporter (CaCA) (TC 2.A.19) family.</text>
</comment>
<feature type="transmembrane region" description="Helical" evidence="17">
    <location>
        <begin position="2068"/>
        <end position="2089"/>
    </location>
</feature>
<proteinExistence type="inferred from homology"/>
<accession>A0A1W5D4D6</accession>
<sequence length="2632" mass="287805">MPGRQSTSAPQRSKPKAKKQNQKRSLNALAIASQQDPEKFKIRRHRLGEAEQDQVKRKREVPEDVDDYGDTPTSKRWRAGKKDRFGIEIEGGSDSEGNEWMLGHVDKDDDSDLDSDEAMGKSDEERFEGFTFRGSSQKNSAVTHTGPAGAKRIMRNEVHDIDLREDEGEQVGSGDESDDFGEDAVDLVDMLDASKDEETERPGLSSKVKGGKYASNHSLSDFEDPAIDAQSSAEDQGSELSISEDEASTNDAAKLSALQTLVASISADTSISSSRRLPLHNAQETATPSEFGLNPRQKLTVADLLPSVVDTRLKKSLKLMSTDVDPKASSKRVPRKLDVPLAKRQQDRLDRAVAYEKSKEVLNRWVDTVKHNRRAEHLSFPLLDPDVVAAKSKHRLPPTTHSKSSTDLESTIRNILQESGLAPVGNKSQEDQLQAFEELQTNKLPLDEVQARRAELRRARELMFREEIRAKRIKKIKSKSYRRVHRKDREKIAGQEEGSLAAAGVETFEDEQELNDRQRAEERMGARHRESKWARSIKAAGRAMWDEDARDGVIEMAKRGEELKRRILGKETREDEEESIPSSTDSENEEDMSNDDAERRSKGRLYGALEQLNQIRDISGFEGNGTRSTLASMKFMQKAAAIRKKQNDTDVEALRRELTGEDPQSDVEVKDSMGRRSYQPASTVSTCAADAEIVYQNEFEQLAASDDEKSEGGGGLKAGDLEVILEHAPKRKEGIALQEDANDQQLHHHQVSDHLGKKGTSYTLQNPWLSGSIKKVKPGTKKGRQAPDVGAMAANEISSKPRRALKAASMNRSDAQNGGTADKRPPLDGFESEDDLEESHRSPLVVRNLELVRQAFAGDEVVAEFEKEKLKTIRDEEEKVIDNTLPGWGSWTGSGISKKEQKRNKGRFLTKEAGIREEHRKDTRLARVIMNEKRVKKNVKYLASNLPHPFETKQQYERSLRLPVGPEWTTKESFQDATKPRITLKQGIIAPMEKPTVHSQSIFRKPKSWLSSGEGSSYALPQQAAGAAILSTALSSGTTTTLATQTPAGNQASTTTPGTTGSVITSLETSGELSVQPFPISTHAGTTGTFSSTESLSLQTGGSGHKEVASKAAMTVPDIFQPIATGSPPSQVPSREDHPVPRLGIASQTYPISTNKFYANLFLGTQGQGTWTHPYSVAWCKGTGNAQSWGMCISHVDADQRAYGPQQMAIPGSPVQYFINPIGIQSIILSAAEFGSSTVLTTDTLRAFSANANLQPEIDSESKLTIPLVQAIQSSVFFRTVVSAGSPKAGVYKYRITLEDGKSWLLYAIPSNGSDPFLKLVSNTLLQGSSGWSGTIQVAKNPSGSDGETLYDSSAGVYAAAGQVKGSVQGKWGTYQFQWTKAGLTADPLLMFALPHHIQSFANDTLSGITSMQLQTTTKGMATAVIANCWTLVETDLPTDMCFAPWSPIVGSATTLSAAARQDITKAGSSEVNQDMNAQSNLDSMYFSGKALSKFAMIVYTLHDLANQPALAAQGLTSLKAAFSRFANNSQIYPLVYDSVWGGVVSVGSYLTGDSGQDFGNTYYNDHHFHYGYFVHAAAVIGYLDPSWIAPNRDWVNMLVRDVANPSTQDNYFPFSRNFDWYHGHSFAKGLFESGDSKDEESSSEDVMFAYGMKMWGQVVGDAAMEARGNLMLSILARSLRNYFLMQSDNVNQPANFIGNKVTGILFENKIDHTTYFGANLEIHMIPLTPASALTRPQQFVSEEWSTYFANGAADPAANVVGGWRGILFANLAIIDARTSYSFFSQSNFDPSWLDGGASQTWYLAYAAGKLPDTFTTKTSTTLNLIFCPATSLVEARFLEIMAAIRSKLHHHASSRSVSRVASGYQPTDSHENGPHPTELTSLLHRSEDDRAWVRWPAYTAWAIKETLLGNYINALLVFVPLGIIAGAMGWNPTVVFVLNFLAIMPLASLLSFATEELSVKLGQTLGGLLNATFGNAVELIVSVVALKNGEIRIVQSSMLGSILSNILLVLGCCFFAGGWKFHQQKFKMTMASTMSSLMAVASASLIIPATLYAVMPQSDHEQTKDNILVLSHGTAIILLIIYVLYLVFQLRTHTDLFEEENGDTSDDDGNEEENAAILTPWAAGVALVLITVAVAVCAEYLVDSIDSIVQTAHISKTFIGLILIPIVGNAAEHVTAVVVSLKNKMDLAIGVAIGSSMQIALLVTPFLVILGWIIDQPMTLHFETFETVVFFLSVLVVNYLIQDGKSNYLEGAMLLGTYIIIALAFFVYPDNAGGNGEKDYSSHPLLHQSSSSLYASCPELPRNSPTTRLNLFQSVNAALSHALQSSPTTLVFGEDVAFGGVFRCTSNLSTSFGSERVFNTPLSEQGIVGFAIGCAAQGMRPIAEIQFADYVYPAFDQLVNEAAKWRFREGGTGGEIGGLVVRMPCGGVGHGALYHSQSPESLFTHVPGLRVVMHRSPSQAKGLLLASIACNDPVIFLEPKVSYRAAVEQVPTEAYELPLSKAEILKEGKDVTIISYGHPLYTCSSAIAAAEKDFDITVELIDLRTLYPWDRPAVLESVQKTGRAIVVHESMVNAGVGAEVAATIQEGAFLKLEAPVQRVAGWSTHMGLVYEKFNIPDVARVYDAIRKAIDY</sequence>
<dbReference type="Gene3D" id="1.10.287.1170">
    <property type="entry name" value="glycoside hydrolase family 81 endo-[beta] glucanase"/>
    <property type="match status" value="1"/>
</dbReference>
<comment type="subcellular location">
    <subcellularLocation>
        <location evidence="3">Membrane</location>
        <topology evidence="3">Multi-pass membrane protein</topology>
    </subcellularLocation>
</comment>
<feature type="compositionally biased region" description="Polar residues" evidence="16">
    <location>
        <begin position="760"/>
        <end position="769"/>
    </location>
</feature>
<dbReference type="Gene3D" id="3.40.50.970">
    <property type="match status" value="1"/>
</dbReference>
<dbReference type="InterPro" id="IPR033248">
    <property type="entry name" value="Transketolase_C"/>
</dbReference>
<keyword evidence="20" id="KW-1185">Reference proteome</keyword>
<dbReference type="CDD" id="cd07036">
    <property type="entry name" value="TPP_PYR_E1-PDHc-beta_like"/>
    <property type="match status" value="1"/>
</dbReference>
<dbReference type="InterPro" id="IPR029061">
    <property type="entry name" value="THDP-binding"/>
</dbReference>
<evidence type="ECO:0000256" key="6">
    <source>
        <dbReference type="ARBA" id="ARBA00012780"/>
    </source>
</evidence>
<evidence type="ECO:0000313" key="20">
    <source>
        <dbReference type="Proteomes" id="UP000192927"/>
    </source>
</evidence>
<dbReference type="EC" id="3.2.1.39" evidence="6"/>
<feature type="transmembrane region" description="Helical" evidence="17">
    <location>
        <begin position="1909"/>
        <end position="1928"/>
    </location>
</feature>
<evidence type="ECO:0000256" key="7">
    <source>
        <dbReference type="ARBA" id="ARBA00022692"/>
    </source>
</evidence>
<dbReference type="PANTHER" id="PTHR31983">
    <property type="entry name" value="ENDO-1,3(4)-BETA-GLUCANASE 1"/>
    <property type="match status" value="1"/>
</dbReference>
<dbReference type="SMART" id="SM00861">
    <property type="entry name" value="Transket_pyr"/>
    <property type="match status" value="1"/>
</dbReference>
<feature type="region of interest" description="Disordered" evidence="16">
    <location>
        <begin position="508"/>
        <end position="529"/>
    </location>
</feature>
<dbReference type="GO" id="GO:0016491">
    <property type="term" value="F:oxidoreductase activity"/>
    <property type="evidence" value="ECO:0007669"/>
    <property type="project" value="UniProtKB-KW"/>
</dbReference>
<evidence type="ECO:0000256" key="11">
    <source>
        <dbReference type="ARBA" id="ARBA00023136"/>
    </source>
</evidence>
<dbReference type="Gene3D" id="3.40.50.920">
    <property type="match status" value="1"/>
</dbReference>
<dbReference type="InterPro" id="IPR040451">
    <property type="entry name" value="GH81_N"/>
</dbReference>
<feature type="compositionally biased region" description="Basic and acidic residues" evidence="16">
    <location>
        <begin position="118"/>
        <end position="128"/>
    </location>
</feature>
<evidence type="ECO:0000259" key="18">
    <source>
        <dbReference type="SMART" id="SM00861"/>
    </source>
</evidence>